<gene>
    <name evidence="1" type="ORF">FHU31_003918</name>
</gene>
<name>A0A7X5ZEB9_9MYCO</name>
<dbReference type="RefSeq" id="WP_167161572.1">
    <property type="nucleotide sequence ID" value="NZ_JAANOW010000002.1"/>
</dbReference>
<dbReference type="AlphaFoldDB" id="A0A7X5ZEB9"/>
<dbReference type="EMBL" id="JAANOW010000002">
    <property type="protein sequence ID" value="NIH96928.1"/>
    <property type="molecule type" value="Genomic_DNA"/>
</dbReference>
<keyword evidence="2" id="KW-1185">Reference proteome</keyword>
<sequence length="82" mass="8834">MSWLVNVYADVPNLVVSKPLIEASPLFTDWESVGGAERRITLQIDDAEDADSACQQAKDEIERVLGENLGSVKDAAATALDT</sequence>
<reference evidence="1 2" key="1">
    <citation type="submission" date="2020-03" db="EMBL/GenBank/DDBJ databases">
        <title>Sequencing the genomes of 1000 actinobacteria strains.</title>
        <authorList>
            <person name="Klenk H.-P."/>
        </authorList>
    </citation>
    <scope>NUCLEOTIDE SEQUENCE [LARGE SCALE GENOMIC DNA]</scope>
    <source>
        <strain evidence="1 2">DSM 44556</strain>
    </source>
</reference>
<dbReference type="Proteomes" id="UP000547444">
    <property type="component" value="Unassembled WGS sequence"/>
</dbReference>
<protein>
    <submittedName>
        <fullName evidence="1">Uncharacterized protein</fullName>
    </submittedName>
</protein>
<evidence type="ECO:0000313" key="2">
    <source>
        <dbReference type="Proteomes" id="UP000547444"/>
    </source>
</evidence>
<organism evidence="1 2">
    <name type="scientific">Mycolicibacterium fluoranthenivorans</name>
    <dbReference type="NCBI Taxonomy" id="258505"/>
    <lineage>
        <taxon>Bacteria</taxon>
        <taxon>Bacillati</taxon>
        <taxon>Actinomycetota</taxon>
        <taxon>Actinomycetes</taxon>
        <taxon>Mycobacteriales</taxon>
        <taxon>Mycobacteriaceae</taxon>
        <taxon>Mycolicibacterium</taxon>
    </lineage>
</organism>
<comment type="caution">
    <text evidence="1">The sequence shown here is derived from an EMBL/GenBank/DDBJ whole genome shotgun (WGS) entry which is preliminary data.</text>
</comment>
<evidence type="ECO:0000313" key="1">
    <source>
        <dbReference type="EMBL" id="NIH96928.1"/>
    </source>
</evidence>
<accession>A0A7X5ZEB9</accession>
<proteinExistence type="predicted"/>